<keyword evidence="3 10" id="KW-0812">Transmembrane</keyword>
<gene>
    <name evidence="12" type="ORF">PYX00_005885</name>
</gene>
<keyword evidence="6 10" id="KW-0472">Membrane</keyword>
<keyword evidence="8" id="KW-0807">Transducer</keyword>
<evidence type="ECO:0000256" key="1">
    <source>
        <dbReference type="ARBA" id="ARBA00004141"/>
    </source>
</evidence>
<comment type="subcellular location">
    <subcellularLocation>
        <location evidence="1">Membrane</location>
        <topology evidence="1">Multi-pass membrane protein</topology>
    </subcellularLocation>
</comment>
<evidence type="ECO:0000256" key="4">
    <source>
        <dbReference type="ARBA" id="ARBA00022989"/>
    </source>
</evidence>
<evidence type="ECO:0000256" key="8">
    <source>
        <dbReference type="ARBA" id="ARBA00023224"/>
    </source>
</evidence>
<dbReference type="EMBL" id="JARGDH010000003">
    <property type="protein sequence ID" value="KAL0273141.1"/>
    <property type="molecule type" value="Genomic_DNA"/>
</dbReference>
<evidence type="ECO:0000256" key="10">
    <source>
        <dbReference type="SAM" id="Phobius"/>
    </source>
</evidence>
<dbReference type="Pfam" id="PF00001">
    <property type="entry name" value="7tm_1"/>
    <property type="match status" value="1"/>
</dbReference>
<evidence type="ECO:0000256" key="2">
    <source>
        <dbReference type="ARBA" id="ARBA00010663"/>
    </source>
</evidence>
<evidence type="ECO:0000256" key="5">
    <source>
        <dbReference type="ARBA" id="ARBA00023040"/>
    </source>
</evidence>
<keyword evidence="4 10" id="KW-1133">Transmembrane helix</keyword>
<dbReference type="PANTHER" id="PTHR24243">
    <property type="entry name" value="G-PROTEIN COUPLED RECEPTOR"/>
    <property type="match status" value="1"/>
</dbReference>
<dbReference type="InterPro" id="IPR017452">
    <property type="entry name" value="GPCR_Rhodpsn_7TM"/>
</dbReference>
<keyword evidence="7" id="KW-0675">Receptor</keyword>
<evidence type="ECO:0000256" key="3">
    <source>
        <dbReference type="ARBA" id="ARBA00022692"/>
    </source>
</evidence>
<proteinExistence type="inferred from homology"/>
<evidence type="ECO:0000256" key="9">
    <source>
        <dbReference type="SAM" id="MobiDB-lite"/>
    </source>
</evidence>
<feature type="domain" description="G-protein coupled receptors family 1 profile" evidence="11">
    <location>
        <begin position="64"/>
        <end position="113"/>
    </location>
</feature>
<evidence type="ECO:0000256" key="7">
    <source>
        <dbReference type="ARBA" id="ARBA00023170"/>
    </source>
</evidence>
<feature type="region of interest" description="Disordered" evidence="9">
    <location>
        <begin position="1"/>
        <end position="20"/>
    </location>
</feature>
<evidence type="ECO:0000259" key="11">
    <source>
        <dbReference type="PROSITE" id="PS50262"/>
    </source>
</evidence>
<evidence type="ECO:0000256" key="6">
    <source>
        <dbReference type="ARBA" id="ARBA00023136"/>
    </source>
</evidence>
<dbReference type="PANTHER" id="PTHR24243:SF208">
    <property type="entry name" value="PYROKININ-1 RECEPTOR"/>
    <property type="match status" value="1"/>
</dbReference>
<dbReference type="SUPFAM" id="SSF81321">
    <property type="entry name" value="Family A G protein-coupled receptor-like"/>
    <property type="match status" value="1"/>
</dbReference>
<comment type="caution">
    <text evidence="12">The sequence shown here is derived from an EMBL/GenBank/DDBJ whole genome shotgun (WGS) entry which is preliminary data.</text>
</comment>
<dbReference type="AlphaFoldDB" id="A0AAW2HTS7"/>
<organism evidence="12">
    <name type="scientific">Menopon gallinae</name>
    <name type="common">poultry shaft louse</name>
    <dbReference type="NCBI Taxonomy" id="328185"/>
    <lineage>
        <taxon>Eukaryota</taxon>
        <taxon>Metazoa</taxon>
        <taxon>Ecdysozoa</taxon>
        <taxon>Arthropoda</taxon>
        <taxon>Hexapoda</taxon>
        <taxon>Insecta</taxon>
        <taxon>Pterygota</taxon>
        <taxon>Neoptera</taxon>
        <taxon>Paraneoptera</taxon>
        <taxon>Psocodea</taxon>
        <taxon>Troctomorpha</taxon>
        <taxon>Phthiraptera</taxon>
        <taxon>Amblycera</taxon>
        <taxon>Menoponidae</taxon>
        <taxon>Menopon</taxon>
    </lineage>
</organism>
<evidence type="ECO:0000313" key="12">
    <source>
        <dbReference type="EMBL" id="KAL0273141.1"/>
    </source>
</evidence>
<keyword evidence="5" id="KW-0297">G-protein coupled receptor</keyword>
<feature type="transmembrane region" description="Helical" evidence="10">
    <location>
        <begin position="47"/>
        <end position="73"/>
    </location>
</feature>
<dbReference type="Gene3D" id="1.20.1070.10">
    <property type="entry name" value="Rhodopsin 7-helix transmembrane proteins"/>
    <property type="match status" value="1"/>
</dbReference>
<sequence length="113" mass="12542">MSDYLVSENGTTPGEERLLSDNGTYNKSLEQFLLETLGPKHLPLASLVPLTVIFSLLFITGVLGNISVCAVIIRNPSMHTATNYYLFNLAISDLNLLILGKSRHFLKLRPRPL</sequence>
<name>A0AAW2HTS7_9NEOP</name>
<reference evidence="12" key="1">
    <citation type="journal article" date="2024" name="Gigascience">
        <title>Chromosome-level genome of the poultry shaft louse Menopon gallinae provides insight into the host-switching and adaptive evolution of parasitic lice.</title>
        <authorList>
            <person name="Xu Y."/>
            <person name="Ma L."/>
            <person name="Liu S."/>
            <person name="Liang Y."/>
            <person name="Liu Q."/>
            <person name="He Z."/>
            <person name="Tian L."/>
            <person name="Duan Y."/>
            <person name="Cai W."/>
            <person name="Li H."/>
            <person name="Song F."/>
        </authorList>
    </citation>
    <scope>NUCLEOTIDE SEQUENCE</scope>
    <source>
        <strain evidence="12">Cailab_2023a</strain>
    </source>
</reference>
<dbReference type="InterPro" id="IPR000276">
    <property type="entry name" value="GPCR_Rhodpsn"/>
</dbReference>
<dbReference type="PRINTS" id="PR00237">
    <property type="entry name" value="GPCRRHODOPSN"/>
</dbReference>
<dbReference type="PROSITE" id="PS50262">
    <property type="entry name" value="G_PROTEIN_RECEP_F1_2"/>
    <property type="match status" value="1"/>
</dbReference>
<dbReference type="GO" id="GO:0008188">
    <property type="term" value="F:neuropeptide receptor activity"/>
    <property type="evidence" value="ECO:0007669"/>
    <property type="project" value="TreeGrafter"/>
</dbReference>
<dbReference type="GO" id="GO:0005886">
    <property type="term" value="C:plasma membrane"/>
    <property type="evidence" value="ECO:0007669"/>
    <property type="project" value="TreeGrafter"/>
</dbReference>
<protein>
    <recommendedName>
        <fullName evidence="11">G-protein coupled receptors family 1 profile domain-containing protein</fullName>
    </recommendedName>
</protein>
<comment type="similarity">
    <text evidence="2">Belongs to the G-protein coupled receptor 1 family.</text>
</comment>
<accession>A0AAW2HTS7</accession>